<dbReference type="InterPro" id="IPR008914">
    <property type="entry name" value="PEBP"/>
</dbReference>
<proteinExistence type="predicted"/>
<dbReference type="PANTHER" id="PTHR11362:SF85">
    <property type="entry name" value="INHIBITOR (TFS1), PUTATIVE (AFU_ORTHOLOGUE AFUA_4G08120)-RELATED"/>
    <property type="match status" value="1"/>
</dbReference>
<dbReference type="GO" id="GO:0030162">
    <property type="term" value="P:regulation of proteolysis"/>
    <property type="evidence" value="ECO:0007669"/>
    <property type="project" value="TreeGrafter"/>
</dbReference>
<dbReference type="AlphaFoldDB" id="A0A9W8YHA5"/>
<dbReference type="GO" id="GO:0030414">
    <property type="term" value="F:peptidase inhibitor activity"/>
    <property type="evidence" value="ECO:0007669"/>
    <property type="project" value="TreeGrafter"/>
</dbReference>
<comment type="caution">
    <text evidence="1">The sequence shown here is derived from an EMBL/GenBank/DDBJ whole genome shotgun (WGS) entry which is preliminary data.</text>
</comment>
<reference evidence="1" key="1">
    <citation type="submission" date="2022-10" db="EMBL/GenBank/DDBJ databases">
        <title>Tapping the CABI collections for fungal endophytes: first genome assemblies for Collariella, Neodidymelliopsis, Ascochyta clinopodiicola, Didymella pomorum, Didymosphaeria variabile, Neocosmospora piperis and Neocucurbitaria cava.</title>
        <authorList>
            <person name="Hill R."/>
        </authorList>
    </citation>
    <scope>NUCLEOTIDE SEQUENCE</scope>
    <source>
        <strain evidence="1">IMI 356814</strain>
    </source>
</reference>
<dbReference type="Gene3D" id="3.90.280.10">
    <property type="entry name" value="PEBP-like"/>
    <property type="match status" value="1"/>
</dbReference>
<dbReference type="InterPro" id="IPR036610">
    <property type="entry name" value="PEBP-like_sf"/>
</dbReference>
<dbReference type="GO" id="GO:0005543">
    <property type="term" value="F:phospholipid binding"/>
    <property type="evidence" value="ECO:0007669"/>
    <property type="project" value="TreeGrafter"/>
</dbReference>
<dbReference type="Pfam" id="PF01161">
    <property type="entry name" value="PBP"/>
    <property type="match status" value="1"/>
</dbReference>
<dbReference type="GO" id="GO:0046578">
    <property type="term" value="P:regulation of Ras protein signal transduction"/>
    <property type="evidence" value="ECO:0007669"/>
    <property type="project" value="TreeGrafter"/>
</dbReference>
<dbReference type="PANTHER" id="PTHR11362">
    <property type="entry name" value="PHOSPHATIDYLETHANOLAMINE-BINDING PROTEIN"/>
    <property type="match status" value="1"/>
</dbReference>
<dbReference type="CDD" id="cd00866">
    <property type="entry name" value="PEBP_euk"/>
    <property type="match status" value="1"/>
</dbReference>
<dbReference type="SUPFAM" id="SSF49777">
    <property type="entry name" value="PEBP-like"/>
    <property type="match status" value="1"/>
</dbReference>
<organism evidence="1 2">
    <name type="scientific">Neocucurbitaria cava</name>
    <dbReference type="NCBI Taxonomy" id="798079"/>
    <lineage>
        <taxon>Eukaryota</taxon>
        <taxon>Fungi</taxon>
        <taxon>Dikarya</taxon>
        <taxon>Ascomycota</taxon>
        <taxon>Pezizomycotina</taxon>
        <taxon>Dothideomycetes</taxon>
        <taxon>Pleosporomycetidae</taxon>
        <taxon>Pleosporales</taxon>
        <taxon>Pleosporineae</taxon>
        <taxon>Cucurbitariaceae</taxon>
        <taxon>Neocucurbitaria</taxon>
    </lineage>
</organism>
<evidence type="ECO:0000313" key="1">
    <source>
        <dbReference type="EMBL" id="KAJ4377999.1"/>
    </source>
</evidence>
<dbReference type="OrthoDB" id="2506647at2759"/>
<keyword evidence="2" id="KW-1185">Reference proteome</keyword>
<sequence length="204" mass="22589">MASTTLLDSLRTANLLPSKVIPETSFTPIFSLTITFPSISPSNGNFVRVSEVKQQPVISITSSSPSSPSSHSAQSFTFMLIDPDAPTPDDPKFGYWRHWVVTNIPFDSKSSAGEDADIIQRGRTLTPYLAPGPKDESGPHRYLFLLFKEPEGLKLEKSDVGGEEFVDRRSFRAEEFVKTHGLELVGVQWMRGVGDGWKEGKDEL</sequence>
<gene>
    <name evidence="1" type="ORF">N0V83_000829</name>
</gene>
<dbReference type="EMBL" id="JAPEUY010000001">
    <property type="protein sequence ID" value="KAJ4377999.1"/>
    <property type="molecule type" value="Genomic_DNA"/>
</dbReference>
<dbReference type="InterPro" id="IPR035810">
    <property type="entry name" value="PEBP_euk"/>
</dbReference>
<evidence type="ECO:0008006" key="3">
    <source>
        <dbReference type="Google" id="ProtNLM"/>
    </source>
</evidence>
<name>A0A9W8YHA5_9PLEO</name>
<accession>A0A9W8YHA5</accession>
<dbReference type="Proteomes" id="UP001140560">
    <property type="component" value="Unassembled WGS sequence"/>
</dbReference>
<protein>
    <recommendedName>
        <fullName evidence="3">PEBP-like protein</fullName>
    </recommendedName>
</protein>
<evidence type="ECO:0000313" key="2">
    <source>
        <dbReference type="Proteomes" id="UP001140560"/>
    </source>
</evidence>